<organism evidence="11 12">
    <name type="scientific">Mixia osmundae (strain CBS 9802 / IAM 14324 / JCM 22182 / KY 12970)</name>
    <dbReference type="NCBI Taxonomy" id="764103"/>
    <lineage>
        <taxon>Eukaryota</taxon>
        <taxon>Fungi</taxon>
        <taxon>Dikarya</taxon>
        <taxon>Basidiomycota</taxon>
        <taxon>Pucciniomycotina</taxon>
        <taxon>Mixiomycetes</taxon>
        <taxon>Mixiales</taxon>
        <taxon>Mixiaceae</taxon>
        <taxon>Mixia</taxon>
    </lineage>
</organism>
<dbReference type="GO" id="GO:0016020">
    <property type="term" value="C:membrane"/>
    <property type="evidence" value="ECO:0007669"/>
    <property type="project" value="UniProtKB-SubCell"/>
</dbReference>
<feature type="domain" description="Amino acid transporter transmembrane" evidence="10">
    <location>
        <begin position="183"/>
        <end position="569"/>
    </location>
</feature>
<name>G7E5N8_MIXOS</name>
<feature type="transmembrane region" description="Helical" evidence="9">
    <location>
        <begin position="184"/>
        <end position="206"/>
    </location>
</feature>
<dbReference type="eggNOG" id="KOG1305">
    <property type="taxonomic scope" value="Eukaryota"/>
</dbReference>
<keyword evidence="7 9" id="KW-0472">Membrane</keyword>
<dbReference type="PANTHER" id="PTHR22950:SF458">
    <property type="entry name" value="SODIUM-COUPLED NEUTRAL AMINO ACID TRANSPORTER 11-RELATED"/>
    <property type="match status" value="1"/>
</dbReference>
<feature type="region of interest" description="Disordered" evidence="8">
    <location>
        <begin position="1"/>
        <end position="84"/>
    </location>
</feature>
<feature type="transmembrane region" description="Helical" evidence="9">
    <location>
        <begin position="553"/>
        <end position="572"/>
    </location>
</feature>
<feature type="transmembrane region" description="Helical" evidence="9">
    <location>
        <begin position="255"/>
        <end position="280"/>
    </location>
</feature>
<feature type="transmembrane region" description="Helical" evidence="9">
    <location>
        <begin position="411"/>
        <end position="434"/>
    </location>
</feature>
<feature type="transmembrane region" description="Helical" evidence="9">
    <location>
        <begin position="454"/>
        <end position="473"/>
    </location>
</feature>
<feature type="compositionally biased region" description="Low complexity" evidence="8">
    <location>
        <begin position="15"/>
        <end position="40"/>
    </location>
</feature>
<comment type="subcellular location">
    <subcellularLocation>
        <location evidence="1">Membrane</location>
        <topology evidence="1">Multi-pass membrane protein</topology>
    </subcellularLocation>
</comment>
<feature type="region of interest" description="Disordered" evidence="8">
    <location>
        <begin position="114"/>
        <end position="134"/>
    </location>
</feature>
<evidence type="ECO:0000313" key="11">
    <source>
        <dbReference type="EMBL" id="GAA98148.1"/>
    </source>
</evidence>
<protein>
    <recommendedName>
        <fullName evidence="10">Amino acid transporter transmembrane domain-containing protein</fullName>
    </recommendedName>
</protein>
<reference evidence="11 12" key="2">
    <citation type="journal article" date="2012" name="Open Biol.">
        <title>Characteristics of nucleosomes and linker DNA regions on the genome of the basidiomycete Mixia osmundae revealed by mono- and dinucleosome mapping.</title>
        <authorList>
            <person name="Nishida H."/>
            <person name="Kondo S."/>
            <person name="Matsumoto T."/>
            <person name="Suzuki Y."/>
            <person name="Yoshikawa H."/>
            <person name="Taylor T.D."/>
            <person name="Sugiyama J."/>
        </authorList>
    </citation>
    <scope>NUCLEOTIDE SEQUENCE [LARGE SCALE GENOMIC DNA]</scope>
    <source>
        <strain evidence="12">CBS 9802 / IAM 14324 / JCM 22182 / KY 12970</strain>
    </source>
</reference>
<dbReference type="PANTHER" id="PTHR22950">
    <property type="entry name" value="AMINO ACID TRANSPORTER"/>
    <property type="match status" value="1"/>
</dbReference>
<evidence type="ECO:0000259" key="10">
    <source>
        <dbReference type="Pfam" id="PF01490"/>
    </source>
</evidence>
<evidence type="ECO:0000256" key="3">
    <source>
        <dbReference type="ARBA" id="ARBA00022448"/>
    </source>
</evidence>
<dbReference type="InterPro" id="IPR013057">
    <property type="entry name" value="AA_transpt_TM"/>
</dbReference>
<feature type="transmembrane region" description="Helical" evidence="9">
    <location>
        <begin position="300"/>
        <end position="322"/>
    </location>
</feature>
<evidence type="ECO:0000256" key="4">
    <source>
        <dbReference type="ARBA" id="ARBA00022692"/>
    </source>
</evidence>
<dbReference type="GO" id="GO:0005783">
    <property type="term" value="C:endoplasmic reticulum"/>
    <property type="evidence" value="ECO:0007669"/>
    <property type="project" value="TreeGrafter"/>
</dbReference>
<sequence length="584" mass="63345">MKGTVRLEEEEVLFTIEDTSETTTPTSDHSPQPPLSSLSPAKPAHQRNPDTHVRFATPPAYRDSVDDEAGRSEQPVYPPPPVSLTTATLASTLASREAQFELDSDQLSEADELHDTVNGLPNGHTMSPSSATSRDRVPLLHEARGRLSLDGAALIYSEEEGQIPGRHLSGEEDLSRWLDQGGGLISGMINMINATIGAGAVGLPYALREAGLFTGVILLLALGAVTDWTIRLIILNAKLSGQSSYVGILDTCFGFRGRVAVSFFQFTFAFGGMCAFGVILGDTIPHVLVSLFPALARTRLFGFLFSRQFVIAFFTSAISYPLSLYRDIHKLARASALALVSMLIILLTVSWRGSIIDPALRGNPEQRFTVLESGVFESIGVISFAFVCHHNSLLIYGSLKTPTLDRFARVTHVSTAISVAACLIMALSGFLVFTDKTQGNILNNFPPDDFWINIARACFGFNMFTTLPLEAFVCREVIESFFFAGRAFDQKRHIIITTVTVAASLLVALTTCNLGVVLELTGGFAATSLAYIFPAVCYLRLSGNPTHPSKWPAWACAGFGVIVMILSTVLSLRKAAERHDTQQC</sequence>
<evidence type="ECO:0000256" key="5">
    <source>
        <dbReference type="ARBA" id="ARBA00022970"/>
    </source>
</evidence>
<evidence type="ECO:0000256" key="2">
    <source>
        <dbReference type="ARBA" id="ARBA00008066"/>
    </source>
</evidence>
<evidence type="ECO:0000256" key="6">
    <source>
        <dbReference type="ARBA" id="ARBA00022989"/>
    </source>
</evidence>
<evidence type="ECO:0000256" key="1">
    <source>
        <dbReference type="ARBA" id="ARBA00004141"/>
    </source>
</evidence>
<dbReference type="RefSeq" id="XP_014569321.1">
    <property type="nucleotide sequence ID" value="XM_014713835.1"/>
</dbReference>
<proteinExistence type="inferred from homology"/>
<reference evidence="11 12" key="1">
    <citation type="journal article" date="2011" name="J. Gen. Appl. Microbiol.">
        <title>Draft genome sequencing of the enigmatic basidiomycete Mixia osmundae.</title>
        <authorList>
            <person name="Nishida H."/>
            <person name="Nagatsuka Y."/>
            <person name="Sugiyama J."/>
        </authorList>
    </citation>
    <scope>NUCLEOTIDE SEQUENCE [LARGE SCALE GENOMIC DNA]</scope>
    <source>
        <strain evidence="12">CBS 9802 / IAM 14324 / JCM 22182 / KY 12970</strain>
    </source>
</reference>
<keyword evidence="6 9" id="KW-1133">Transmembrane helix</keyword>
<dbReference type="Pfam" id="PF01490">
    <property type="entry name" value="Aa_trans"/>
    <property type="match status" value="1"/>
</dbReference>
<comment type="caution">
    <text evidence="11">The sequence shown here is derived from an EMBL/GenBank/DDBJ whole genome shotgun (WGS) entry which is preliminary data.</text>
</comment>
<dbReference type="HOGENOM" id="CLU_009020_4_1_1"/>
<evidence type="ECO:0000313" key="12">
    <source>
        <dbReference type="Proteomes" id="UP000009131"/>
    </source>
</evidence>
<feature type="transmembrane region" description="Helical" evidence="9">
    <location>
        <begin position="494"/>
        <end position="516"/>
    </location>
</feature>
<dbReference type="OMA" id="INICAAM"/>
<feature type="transmembrane region" description="Helical" evidence="9">
    <location>
        <begin position="334"/>
        <end position="355"/>
    </location>
</feature>
<feature type="transmembrane region" description="Helical" evidence="9">
    <location>
        <begin position="212"/>
        <end position="234"/>
    </location>
</feature>
<dbReference type="AlphaFoldDB" id="G7E5N8"/>
<evidence type="ECO:0000256" key="7">
    <source>
        <dbReference type="ARBA" id="ARBA00023136"/>
    </source>
</evidence>
<accession>G7E5N8</accession>
<dbReference type="InParanoid" id="G7E5N8"/>
<gene>
    <name evidence="11" type="primary">Mo04831</name>
    <name evidence="11" type="ORF">E5Q_04831</name>
</gene>
<dbReference type="GO" id="GO:0015179">
    <property type="term" value="F:L-amino acid transmembrane transporter activity"/>
    <property type="evidence" value="ECO:0007669"/>
    <property type="project" value="TreeGrafter"/>
</dbReference>
<keyword evidence="3" id="KW-0813">Transport</keyword>
<dbReference type="STRING" id="764103.G7E5N8"/>
<keyword evidence="4 9" id="KW-0812">Transmembrane</keyword>
<keyword evidence="5" id="KW-0029">Amino-acid transport</keyword>
<comment type="similarity">
    <text evidence="2">Belongs to the amino acid/polyamine transporter 2 family.</text>
</comment>
<evidence type="ECO:0000256" key="8">
    <source>
        <dbReference type="SAM" id="MobiDB-lite"/>
    </source>
</evidence>
<dbReference type="Proteomes" id="UP000009131">
    <property type="component" value="Unassembled WGS sequence"/>
</dbReference>
<keyword evidence="12" id="KW-1185">Reference proteome</keyword>
<feature type="transmembrane region" description="Helical" evidence="9">
    <location>
        <begin position="375"/>
        <end position="399"/>
    </location>
</feature>
<dbReference type="EMBL" id="BABT02000150">
    <property type="protein sequence ID" value="GAA98148.1"/>
    <property type="molecule type" value="Genomic_DNA"/>
</dbReference>
<evidence type="ECO:0000256" key="9">
    <source>
        <dbReference type="SAM" id="Phobius"/>
    </source>
</evidence>
<dbReference type="OrthoDB" id="28208at2759"/>